<reference evidence="1" key="1">
    <citation type="submission" date="2014-11" db="EMBL/GenBank/DDBJ databases">
        <authorList>
            <person name="Amaro Gonzalez C."/>
        </authorList>
    </citation>
    <scope>NUCLEOTIDE SEQUENCE</scope>
</reference>
<proteinExistence type="predicted"/>
<dbReference type="AlphaFoldDB" id="A0A0E9X934"/>
<dbReference type="EMBL" id="GBXM01010227">
    <property type="protein sequence ID" value="JAH98350.1"/>
    <property type="molecule type" value="Transcribed_RNA"/>
</dbReference>
<accession>A0A0E9X934</accession>
<organism evidence="1">
    <name type="scientific">Anguilla anguilla</name>
    <name type="common">European freshwater eel</name>
    <name type="synonym">Muraena anguilla</name>
    <dbReference type="NCBI Taxonomy" id="7936"/>
    <lineage>
        <taxon>Eukaryota</taxon>
        <taxon>Metazoa</taxon>
        <taxon>Chordata</taxon>
        <taxon>Craniata</taxon>
        <taxon>Vertebrata</taxon>
        <taxon>Euteleostomi</taxon>
        <taxon>Actinopterygii</taxon>
        <taxon>Neopterygii</taxon>
        <taxon>Teleostei</taxon>
        <taxon>Anguilliformes</taxon>
        <taxon>Anguillidae</taxon>
        <taxon>Anguilla</taxon>
    </lineage>
</organism>
<protein>
    <submittedName>
        <fullName evidence="1">Uncharacterized protein</fullName>
    </submittedName>
</protein>
<sequence length="87" mass="9952">MCSFFSLYFTPYPPFWIVWPLENLSEGMMDGTEVDVPSLCSLNLLKPSFFGNATVCFSGYARNLPLQVVHETNCERRGEKVNLILLR</sequence>
<reference evidence="1" key="2">
    <citation type="journal article" date="2015" name="Fish Shellfish Immunol.">
        <title>Early steps in the European eel (Anguilla anguilla)-Vibrio vulnificus interaction in the gills: Role of the RtxA13 toxin.</title>
        <authorList>
            <person name="Callol A."/>
            <person name="Pajuelo D."/>
            <person name="Ebbesson L."/>
            <person name="Teles M."/>
            <person name="MacKenzie S."/>
            <person name="Amaro C."/>
        </authorList>
    </citation>
    <scope>NUCLEOTIDE SEQUENCE</scope>
</reference>
<evidence type="ECO:0000313" key="1">
    <source>
        <dbReference type="EMBL" id="JAH98350.1"/>
    </source>
</evidence>
<name>A0A0E9X934_ANGAN</name>